<feature type="domain" description="DUF218" evidence="1">
    <location>
        <begin position="38"/>
        <end position="180"/>
    </location>
</feature>
<dbReference type="eggNOG" id="COG1434">
    <property type="taxonomic scope" value="Bacteria"/>
</dbReference>
<dbReference type="GO" id="GO:0005886">
    <property type="term" value="C:plasma membrane"/>
    <property type="evidence" value="ECO:0007669"/>
    <property type="project" value="TreeGrafter"/>
</dbReference>
<accession>B4RF54</accession>
<dbReference type="OrthoDB" id="9812311at2"/>
<dbReference type="KEGG" id="pzu:PHZ_c0628"/>
<name>B4RF54_PHEZH</name>
<dbReference type="GO" id="GO:0000270">
    <property type="term" value="P:peptidoglycan metabolic process"/>
    <property type="evidence" value="ECO:0007669"/>
    <property type="project" value="TreeGrafter"/>
</dbReference>
<dbReference type="PANTHER" id="PTHR30336:SF4">
    <property type="entry name" value="ENVELOPE BIOGENESIS FACTOR ELYC"/>
    <property type="match status" value="1"/>
</dbReference>
<evidence type="ECO:0000259" key="1">
    <source>
        <dbReference type="Pfam" id="PF02698"/>
    </source>
</evidence>
<dbReference type="HOGENOM" id="CLU_080658_0_0_5"/>
<organism evidence="2 3">
    <name type="scientific">Phenylobacterium zucineum (strain HLK1)</name>
    <dbReference type="NCBI Taxonomy" id="450851"/>
    <lineage>
        <taxon>Bacteria</taxon>
        <taxon>Pseudomonadati</taxon>
        <taxon>Pseudomonadota</taxon>
        <taxon>Alphaproteobacteria</taxon>
        <taxon>Caulobacterales</taxon>
        <taxon>Caulobacteraceae</taxon>
        <taxon>Phenylobacterium</taxon>
    </lineage>
</organism>
<sequence>MKSVAAFLVLALIWFAGLFAYAHRVQQSTPARLPPPADGIVALTGAGSKERIAAAIGLLEDGYGRRVLVSGVNPEASREDIRNLSRAVRRLYDCCVDLGFTAADTVGNARETAEWTEAMRYRSLTIVTADYHMPRAMLELRAVFHGTGVRLSTYAVPTPALKSSHWWRQPRAARLMVVEYCKYLAILGREAVLGLGPREAPLETAQQKATP</sequence>
<protein>
    <recommendedName>
        <fullName evidence="1">DUF218 domain-containing protein</fullName>
    </recommendedName>
</protein>
<dbReference type="Proteomes" id="UP000001868">
    <property type="component" value="Chromosome"/>
</dbReference>
<dbReference type="InterPro" id="IPR051599">
    <property type="entry name" value="Cell_Envelope_Assoc"/>
</dbReference>
<dbReference type="CDD" id="cd06259">
    <property type="entry name" value="YdcF-like"/>
    <property type="match status" value="1"/>
</dbReference>
<dbReference type="EMBL" id="CP000747">
    <property type="protein sequence ID" value="ACG77042.1"/>
    <property type="molecule type" value="Genomic_DNA"/>
</dbReference>
<dbReference type="GO" id="GO:0043164">
    <property type="term" value="P:Gram-negative-bacterium-type cell wall biogenesis"/>
    <property type="evidence" value="ECO:0007669"/>
    <property type="project" value="TreeGrafter"/>
</dbReference>
<keyword evidence="3" id="KW-1185">Reference proteome</keyword>
<evidence type="ECO:0000313" key="3">
    <source>
        <dbReference type="Proteomes" id="UP000001868"/>
    </source>
</evidence>
<dbReference type="AlphaFoldDB" id="B4RF54"/>
<dbReference type="STRING" id="450851.PHZ_c0628"/>
<reference evidence="2 3" key="1">
    <citation type="journal article" date="2008" name="BMC Genomics">
        <title>Complete genome of Phenylobacterium zucineum - a novel facultative intracellular bacterium isolated from human erythroleukemia cell line K562.</title>
        <authorList>
            <person name="Luo Y."/>
            <person name="Xu X."/>
            <person name="Ding Z."/>
            <person name="Liu Z."/>
            <person name="Zhang B."/>
            <person name="Yan Z."/>
            <person name="Sun J."/>
            <person name="Hu S."/>
            <person name="Hu X."/>
        </authorList>
    </citation>
    <scope>NUCLEOTIDE SEQUENCE [LARGE SCALE GENOMIC DNA]</scope>
    <source>
        <strain evidence="2 3">HLK1</strain>
    </source>
</reference>
<dbReference type="PANTHER" id="PTHR30336">
    <property type="entry name" value="INNER MEMBRANE PROTEIN, PROBABLE PERMEASE"/>
    <property type="match status" value="1"/>
</dbReference>
<evidence type="ECO:0000313" key="2">
    <source>
        <dbReference type="EMBL" id="ACG77042.1"/>
    </source>
</evidence>
<dbReference type="Pfam" id="PF02698">
    <property type="entry name" value="DUF218"/>
    <property type="match status" value="1"/>
</dbReference>
<dbReference type="RefSeq" id="WP_012521190.1">
    <property type="nucleotide sequence ID" value="NC_011144.1"/>
</dbReference>
<gene>
    <name evidence="2" type="ordered locus">PHZ_c0628</name>
</gene>
<dbReference type="InterPro" id="IPR003848">
    <property type="entry name" value="DUF218"/>
</dbReference>
<proteinExistence type="predicted"/>